<dbReference type="Pfam" id="PF13683">
    <property type="entry name" value="rve_3"/>
    <property type="match status" value="1"/>
</dbReference>
<dbReference type="GO" id="GO:0003676">
    <property type="term" value="F:nucleic acid binding"/>
    <property type="evidence" value="ECO:0007669"/>
    <property type="project" value="InterPro"/>
</dbReference>
<dbReference type="PANTHER" id="PTHR35004:SF6">
    <property type="entry name" value="TRANSPOSASE"/>
    <property type="match status" value="1"/>
</dbReference>
<dbReference type="EMBL" id="AP022592">
    <property type="protein sequence ID" value="BBY46719.1"/>
    <property type="molecule type" value="Genomic_DNA"/>
</dbReference>
<evidence type="ECO:0000256" key="1">
    <source>
        <dbReference type="SAM" id="MobiDB-lite"/>
    </source>
</evidence>
<evidence type="ECO:0000259" key="2">
    <source>
        <dbReference type="PROSITE" id="PS50994"/>
    </source>
</evidence>
<dbReference type="Gene3D" id="3.30.420.10">
    <property type="entry name" value="Ribonuclease H-like superfamily/Ribonuclease H"/>
    <property type="match status" value="1"/>
</dbReference>
<dbReference type="PROSITE" id="PS50994">
    <property type="entry name" value="INTEGRASE"/>
    <property type="match status" value="1"/>
</dbReference>
<dbReference type="AlphaFoldDB" id="A0A7I7RRU7"/>
<feature type="domain" description="Integrase catalytic" evidence="2">
    <location>
        <begin position="19"/>
        <end position="160"/>
    </location>
</feature>
<accession>A0A7I7RRU7</accession>
<dbReference type="PANTHER" id="PTHR35004">
    <property type="entry name" value="TRANSPOSASE RV3428C-RELATED"/>
    <property type="match status" value="1"/>
</dbReference>
<sequence length="253" mass="27274">MNRIGIGAGQVQQPQHPALDDHSRFVVMATVVADPGARAVCAAFTAAMAAYGVPSEVLTDNGKQFTGRFTKPYPAEVLFERICRENGITTRLTKPRSPTATGKIERFHKTLRCELLDSAGPFASIEAAQEAIDAWVHGYNHSRPHQSLGMAPATVFRPAPVDVVPPIPVVTDPLVPDVLDAVVPPRPRQRLAPAAEHALGDVVHGVEWEAVLTPRARLLLPGDQQFKFTPRWPDARSRCGPATAASTSCSTAR</sequence>
<geneLocation type="plasmid" evidence="3">
    <name>pJCM18538</name>
</geneLocation>
<evidence type="ECO:0000313" key="3">
    <source>
        <dbReference type="EMBL" id="BBY46719.1"/>
    </source>
</evidence>
<dbReference type="Proteomes" id="UP000467428">
    <property type="component" value="Plasmid pJCM18538"/>
</dbReference>
<reference evidence="3 4" key="1">
    <citation type="journal article" date="2019" name="Emerg. Microbes Infect.">
        <title>Comprehensive subspecies identification of 175 nontuberculous mycobacteria species based on 7547 genomic profiles.</title>
        <authorList>
            <person name="Matsumoto Y."/>
            <person name="Kinjo T."/>
            <person name="Motooka D."/>
            <person name="Nabeya D."/>
            <person name="Jung N."/>
            <person name="Uechi K."/>
            <person name="Horii T."/>
            <person name="Iida T."/>
            <person name="Fujita J."/>
            <person name="Nakamura S."/>
        </authorList>
    </citation>
    <scope>NUCLEOTIDE SEQUENCE [LARGE SCALE GENOMIC DNA]</scope>
    <source>
        <strain evidence="3 4">JCM 18538</strain>
        <plasmid evidence="3">pJCM18538</plasmid>
    </source>
</reference>
<gene>
    <name evidence="3" type="ORF">MARA_01490</name>
</gene>
<dbReference type="GO" id="GO:0015074">
    <property type="term" value="P:DNA integration"/>
    <property type="evidence" value="ECO:0007669"/>
    <property type="project" value="InterPro"/>
</dbReference>
<dbReference type="InterPro" id="IPR001584">
    <property type="entry name" value="Integrase_cat-core"/>
</dbReference>
<name>A0A7I7RRU7_9MYCO</name>
<keyword evidence="3" id="KW-0614">Plasmid</keyword>
<dbReference type="InterPro" id="IPR036397">
    <property type="entry name" value="RNaseH_sf"/>
</dbReference>
<protein>
    <recommendedName>
        <fullName evidence="2">Integrase catalytic domain-containing protein</fullName>
    </recommendedName>
</protein>
<feature type="region of interest" description="Disordered" evidence="1">
    <location>
        <begin position="234"/>
        <end position="253"/>
    </location>
</feature>
<dbReference type="KEGG" id="marz:MARA_01490"/>
<dbReference type="InterPro" id="IPR012337">
    <property type="entry name" value="RNaseH-like_sf"/>
</dbReference>
<organism evidence="3 4">
    <name type="scientific">Mycolicibacterium arabiense</name>
    <dbReference type="NCBI Taxonomy" id="1286181"/>
    <lineage>
        <taxon>Bacteria</taxon>
        <taxon>Bacillati</taxon>
        <taxon>Actinomycetota</taxon>
        <taxon>Actinomycetes</taxon>
        <taxon>Mycobacteriales</taxon>
        <taxon>Mycobacteriaceae</taxon>
        <taxon>Mycolicibacterium</taxon>
    </lineage>
</organism>
<dbReference type="SUPFAM" id="SSF53098">
    <property type="entry name" value="Ribonuclease H-like"/>
    <property type="match status" value="1"/>
</dbReference>
<feature type="compositionally biased region" description="Low complexity" evidence="1">
    <location>
        <begin position="242"/>
        <end position="253"/>
    </location>
</feature>
<proteinExistence type="predicted"/>
<keyword evidence="4" id="KW-1185">Reference proteome</keyword>
<evidence type="ECO:0000313" key="4">
    <source>
        <dbReference type="Proteomes" id="UP000467428"/>
    </source>
</evidence>